<organism evidence="2 3">
    <name type="scientific">Luteibacter yeojuensis</name>
    <dbReference type="NCBI Taxonomy" id="345309"/>
    <lineage>
        <taxon>Bacteria</taxon>
        <taxon>Pseudomonadati</taxon>
        <taxon>Pseudomonadota</taxon>
        <taxon>Gammaproteobacteria</taxon>
        <taxon>Lysobacterales</taxon>
        <taxon>Rhodanobacteraceae</taxon>
        <taxon>Luteibacter</taxon>
    </lineage>
</organism>
<dbReference type="PATRIC" id="fig|345309.4.peg.57"/>
<proteinExistence type="predicted"/>
<feature type="chain" id="PRO_5002463432" evidence="1">
    <location>
        <begin position="26"/>
        <end position="63"/>
    </location>
</feature>
<accession>A0A0F3L4K7</accession>
<evidence type="ECO:0000313" key="3">
    <source>
        <dbReference type="Proteomes" id="UP000033651"/>
    </source>
</evidence>
<sequence>MRTLVRSAAAVVAFALSFASVSAMAVTAPTANVPVNCKNPLECSVKIAAAPVECKNPLECSVK</sequence>
<gene>
    <name evidence="2" type="ORF">VI08_00280</name>
</gene>
<evidence type="ECO:0000313" key="2">
    <source>
        <dbReference type="EMBL" id="KJV37294.1"/>
    </source>
</evidence>
<protein>
    <submittedName>
        <fullName evidence="2">Uncharacterized protein</fullName>
    </submittedName>
</protein>
<dbReference type="AlphaFoldDB" id="A0A0F3L4K7"/>
<keyword evidence="1" id="KW-0732">Signal</keyword>
<dbReference type="RefSeq" id="WP_045827532.1">
    <property type="nucleotide sequence ID" value="NZ_JZRB01000001.1"/>
</dbReference>
<keyword evidence="3" id="KW-1185">Reference proteome</keyword>
<name>A0A0F3L4K7_9GAMM</name>
<comment type="caution">
    <text evidence="2">The sequence shown here is derived from an EMBL/GenBank/DDBJ whole genome shotgun (WGS) entry which is preliminary data.</text>
</comment>
<dbReference type="EMBL" id="JZRB01000001">
    <property type="protein sequence ID" value="KJV37294.1"/>
    <property type="molecule type" value="Genomic_DNA"/>
</dbReference>
<feature type="signal peptide" evidence="1">
    <location>
        <begin position="1"/>
        <end position="25"/>
    </location>
</feature>
<evidence type="ECO:0000256" key="1">
    <source>
        <dbReference type="SAM" id="SignalP"/>
    </source>
</evidence>
<reference evidence="2 3" key="1">
    <citation type="submission" date="2015-03" db="EMBL/GenBank/DDBJ databases">
        <title>Draft genome sequence of Luteibacter yeojuensis strain SU11.</title>
        <authorList>
            <person name="Sulaiman J."/>
            <person name="Priya K."/>
            <person name="Chan K.-G."/>
        </authorList>
    </citation>
    <scope>NUCLEOTIDE SEQUENCE [LARGE SCALE GENOMIC DNA]</scope>
    <source>
        <strain evidence="2 3">SU11</strain>
    </source>
</reference>
<dbReference type="Proteomes" id="UP000033651">
    <property type="component" value="Unassembled WGS sequence"/>
</dbReference>